<organism evidence="2 3">
    <name type="scientific">Novosphingobium olei</name>
    <dbReference type="NCBI Taxonomy" id="2728851"/>
    <lineage>
        <taxon>Bacteria</taxon>
        <taxon>Pseudomonadati</taxon>
        <taxon>Pseudomonadota</taxon>
        <taxon>Alphaproteobacteria</taxon>
        <taxon>Sphingomonadales</taxon>
        <taxon>Sphingomonadaceae</taxon>
        <taxon>Novosphingobium</taxon>
    </lineage>
</organism>
<proteinExistence type="predicted"/>
<dbReference type="Gene3D" id="3.20.20.100">
    <property type="entry name" value="NADP-dependent oxidoreductase domain"/>
    <property type="match status" value="1"/>
</dbReference>
<dbReference type="Proteomes" id="UP000583556">
    <property type="component" value="Unassembled WGS sequence"/>
</dbReference>
<dbReference type="Pfam" id="PF00248">
    <property type="entry name" value="Aldo_ket_red"/>
    <property type="match status" value="1"/>
</dbReference>
<dbReference type="InterPro" id="IPR036812">
    <property type="entry name" value="NAD(P)_OxRdtase_dom_sf"/>
</dbReference>
<evidence type="ECO:0000259" key="1">
    <source>
        <dbReference type="Pfam" id="PF00248"/>
    </source>
</evidence>
<accession>A0A7Y0G8U5</accession>
<keyword evidence="3" id="KW-1185">Reference proteome</keyword>
<feature type="domain" description="NADP-dependent oxidoreductase" evidence="1">
    <location>
        <begin position="28"/>
        <end position="311"/>
    </location>
</feature>
<dbReference type="AlphaFoldDB" id="A0A7Y0G8U5"/>
<gene>
    <name evidence="2" type="ORF">HHL27_06270</name>
</gene>
<dbReference type="EMBL" id="JABBGM010000002">
    <property type="protein sequence ID" value="NML93275.1"/>
    <property type="molecule type" value="Genomic_DNA"/>
</dbReference>
<evidence type="ECO:0000313" key="2">
    <source>
        <dbReference type="EMBL" id="NML93275.1"/>
    </source>
</evidence>
<name>A0A7Y0G8U5_9SPHN</name>
<dbReference type="RefSeq" id="WP_169492515.1">
    <property type="nucleotide sequence ID" value="NZ_JABBGM010000002.1"/>
</dbReference>
<dbReference type="InterPro" id="IPR023210">
    <property type="entry name" value="NADP_OxRdtase_dom"/>
</dbReference>
<sequence length="312" mass="34017">MPESSVRSQDEQRGWLRPLPNGKQVSALGFGCSSIWAKAGFDEGRAFEILDTLLAEGVNHLDTGPSYGEGLGEARLGRWLKGKDASSLVITTKIGTNLVDGRIKRGFAPDLVMRSLEGSLERLGLDKIDILYLHGPAAEDLGAAVFDLFDRLKADDRITWCGVNSFDNQVLMKAAQSPLDVAMLQYNVADFRNLAAMEALVAAGKLVMCGTALARARFLPTNFLPTSPTKLWYLLRLMRQEPLFPITGLRLAKRLRETGKDPAEAALQYLVGHPQIVSSLFGTSSAEHARANARAGHGRLANRQWTRLAGCA</sequence>
<reference evidence="2 3" key="1">
    <citation type="submission" date="2020-04" db="EMBL/GenBank/DDBJ databases">
        <title>Novosphingobium sp. TW-4 isolated from soil.</title>
        <authorList>
            <person name="Dahal R.H."/>
            <person name="Chaudhary D.K."/>
        </authorList>
    </citation>
    <scope>NUCLEOTIDE SEQUENCE [LARGE SCALE GENOMIC DNA]</scope>
    <source>
        <strain evidence="2 3">TW-4</strain>
    </source>
</reference>
<dbReference type="InterPro" id="IPR053135">
    <property type="entry name" value="AKR2_Oxidoreductase"/>
</dbReference>
<comment type="caution">
    <text evidence="2">The sequence shown here is derived from an EMBL/GenBank/DDBJ whole genome shotgun (WGS) entry which is preliminary data.</text>
</comment>
<protein>
    <submittedName>
        <fullName evidence="2">Aldo/keto reductase</fullName>
    </submittedName>
</protein>
<dbReference type="SUPFAM" id="SSF51430">
    <property type="entry name" value="NAD(P)-linked oxidoreductase"/>
    <property type="match status" value="1"/>
</dbReference>
<dbReference type="CDD" id="cd19095">
    <property type="entry name" value="AKR_PA4992-like"/>
    <property type="match status" value="1"/>
</dbReference>
<dbReference type="PANTHER" id="PTHR43312:SF1">
    <property type="entry name" value="NADP-DEPENDENT OXIDOREDUCTASE DOMAIN-CONTAINING PROTEIN"/>
    <property type="match status" value="1"/>
</dbReference>
<evidence type="ECO:0000313" key="3">
    <source>
        <dbReference type="Proteomes" id="UP000583556"/>
    </source>
</evidence>
<dbReference type="PANTHER" id="PTHR43312">
    <property type="entry name" value="D-THREO-ALDOSE 1-DEHYDROGENASE"/>
    <property type="match status" value="1"/>
</dbReference>